<dbReference type="InterPro" id="IPR012337">
    <property type="entry name" value="RNaseH-like_sf"/>
</dbReference>
<dbReference type="PROSITE" id="PS50158">
    <property type="entry name" value="ZF_CCHC"/>
    <property type="match status" value="2"/>
</dbReference>
<dbReference type="EMBL" id="CACRXK020002097">
    <property type="protein sequence ID" value="CAB3992670.1"/>
    <property type="molecule type" value="Genomic_DNA"/>
</dbReference>
<dbReference type="Proteomes" id="UP001152795">
    <property type="component" value="Unassembled WGS sequence"/>
</dbReference>
<protein>
    <submittedName>
        <fullName evidence="5">Uncharacterized protein K02A2.6-like</fullName>
    </submittedName>
</protein>
<dbReference type="GO" id="GO:0015074">
    <property type="term" value="P:DNA integration"/>
    <property type="evidence" value="ECO:0007669"/>
    <property type="project" value="InterPro"/>
</dbReference>
<dbReference type="PANTHER" id="PTHR37984">
    <property type="entry name" value="PROTEIN CBG26694"/>
    <property type="match status" value="1"/>
</dbReference>
<evidence type="ECO:0000256" key="3">
    <source>
        <dbReference type="ARBA" id="ARBA00023125"/>
    </source>
</evidence>
<dbReference type="Gene3D" id="4.10.60.10">
    <property type="entry name" value="Zinc finger, CCHC-type"/>
    <property type="match status" value="1"/>
</dbReference>
<feature type="compositionally biased region" description="Basic and acidic residues" evidence="4">
    <location>
        <begin position="167"/>
        <end position="183"/>
    </location>
</feature>
<keyword evidence="1" id="KW-0645">Protease</keyword>
<keyword evidence="2" id="KW-0378">Hydrolase</keyword>
<dbReference type="Gene3D" id="3.30.70.270">
    <property type="match status" value="2"/>
</dbReference>
<name>A0A6S7H8T6_PARCT</name>
<evidence type="ECO:0000313" key="6">
    <source>
        <dbReference type="Proteomes" id="UP001152795"/>
    </source>
</evidence>
<dbReference type="InterPro" id="IPR001878">
    <property type="entry name" value="Znf_CCHC"/>
</dbReference>
<dbReference type="GO" id="GO:0003677">
    <property type="term" value="F:DNA binding"/>
    <property type="evidence" value="ECO:0007669"/>
    <property type="project" value="UniProtKB-KW"/>
</dbReference>
<feature type="region of interest" description="Disordered" evidence="4">
    <location>
        <begin position="238"/>
        <end position="265"/>
    </location>
</feature>
<dbReference type="InterPro" id="IPR036397">
    <property type="entry name" value="RNaseH_sf"/>
</dbReference>
<feature type="compositionally biased region" description="Polar residues" evidence="4">
    <location>
        <begin position="190"/>
        <end position="199"/>
    </location>
</feature>
<dbReference type="GO" id="GO:0006508">
    <property type="term" value="P:proteolysis"/>
    <property type="evidence" value="ECO:0007669"/>
    <property type="project" value="UniProtKB-KW"/>
</dbReference>
<dbReference type="InterPro" id="IPR043128">
    <property type="entry name" value="Rev_trsase/Diguanyl_cyclase"/>
</dbReference>
<dbReference type="InterPro" id="IPR001584">
    <property type="entry name" value="Integrase_cat-core"/>
</dbReference>
<evidence type="ECO:0000256" key="4">
    <source>
        <dbReference type="SAM" id="MobiDB-lite"/>
    </source>
</evidence>
<evidence type="ECO:0000256" key="1">
    <source>
        <dbReference type="ARBA" id="ARBA00022670"/>
    </source>
</evidence>
<dbReference type="GO" id="GO:0008270">
    <property type="term" value="F:zinc ion binding"/>
    <property type="evidence" value="ECO:0007669"/>
    <property type="project" value="InterPro"/>
</dbReference>
<dbReference type="PANTHER" id="PTHR37984:SF14">
    <property type="entry name" value="RIBONUCLEASE H"/>
    <property type="match status" value="1"/>
</dbReference>
<dbReference type="Pfam" id="PF17919">
    <property type="entry name" value="RT_RNaseH_2"/>
    <property type="match status" value="1"/>
</dbReference>
<dbReference type="SUPFAM" id="SSF50630">
    <property type="entry name" value="Acid proteases"/>
    <property type="match status" value="1"/>
</dbReference>
<dbReference type="CDD" id="cd09274">
    <property type="entry name" value="RNase_HI_RT_Ty3"/>
    <property type="match status" value="1"/>
</dbReference>
<dbReference type="Gene3D" id="3.30.420.10">
    <property type="entry name" value="Ribonuclease H-like superfamily/Ribonuclease H"/>
    <property type="match status" value="1"/>
</dbReference>
<keyword evidence="2" id="KW-0064">Aspartyl protease</keyword>
<dbReference type="Pfam" id="PF00665">
    <property type="entry name" value="rve"/>
    <property type="match status" value="1"/>
</dbReference>
<dbReference type="Gene3D" id="3.10.10.10">
    <property type="entry name" value="HIV Type 1 Reverse Transcriptase, subunit A, domain 1"/>
    <property type="match status" value="1"/>
</dbReference>
<feature type="compositionally biased region" description="Polar residues" evidence="4">
    <location>
        <begin position="1279"/>
        <end position="1291"/>
    </location>
</feature>
<keyword evidence="3" id="KW-0238">DNA-binding</keyword>
<feature type="region of interest" description="Disordered" evidence="4">
    <location>
        <begin position="167"/>
        <end position="202"/>
    </location>
</feature>
<dbReference type="SUPFAM" id="SSF57756">
    <property type="entry name" value="Retrovirus zinc finger-like domains"/>
    <property type="match status" value="1"/>
</dbReference>
<reference evidence="5" key="1">
    <citation type="submission" date="2020-04" db="EMBL/GenBank/DDBJ databases">
        <authorList>
            <person name="Alioto T."/>
            <person name="Alioto T."/>
            <person name="Gomez Garrido J."/>
        </authorList>
    </citation>
    <scope>NUCLEOTIDE SEQUENCE</scope>
    <source>
        <strain evidence="5">A484AB</strain>
    </source>
</reference>
<dbReference type="SMART" id="SM00343">
    <property type="entry name" value="ZnF_C2HC"/>
    <property type="match status" value="2"/>
</dbReference>
<feature type="region of interest" description="Disordered" evidence="4">
    <location>
        <begin position="1263"/>
        <end position="1296"/>
    </location>
</feature>
<dbReference type="PROSITE" id="PS50878">
    <property type="entry name" value="RT_POL"/>
    <property type="match status" value="1"/>
</dbReference>
<dbReference type="InterPro" id="IPR021109">
    <property type="entry name" value="Peptidase_aspartic_dom_sf"/>
</dbReference>
<dbReference type="Gene3D" id="1.10.340.70">
    <property type="match status" value="1"/>
</dbReference>
<proteinExistence type="predicted"/>
<evidence type="ECO:0000313" key="5">
    <source>
        <dbReference type="EMBL" id="CAB3992670.1"/>
    </source>
</evidence>
<dbReference type="FunFam" id="3.30.420.10:FF:000063">
    <property type="entry name" value="Retrovirus-related Pol polyprotein from transposon 297-like Protein"/>
    <property type="match status" value="1"/>
</dbReference>
<organism evidence="5 6">
    <name type="scientific">Paramuricea clavata</name>
    <name type="common">Red gorgonian</name>
    <name type="synonym">Violescent sea-whip</name>
    <dbReference type="NCBI Taxonomy" id="317549"/>
    <lineage>
        <taxon>Eukaryota</taxon>
        <taxon>Metazoa</taxon>
        <taxon>Cnidaria</taxon>
        <taxon>Anthozoa</taxon>
        <taxon>Octocorallia</taxon>
        <taxon>Malacalcyonacea</taxon>
        <taxon>Plexauridae</taxon>
        <taxon>Paramuricea</taxon>
    </lineage>
</organism>
<accession>A0A6S7H8T6</accession>
<dbReference type="FunFam" id="1.10.340.70:FF:000003">
    <property type="entry name" value="Protein CBG25708"/>
    <property type="match status" value="1"/>
</dbReference>
<dbReference type="OrthoDB" id="5986604at2759"/>
<dbReference type="InterPro" id="IPR041588">
    <property type="entry name" value="Integrase_H2C2"/>
</dbReference>
<dbReference type="Pfam" id="PF00078">
    <property type="entry name" value="RVT_1"/>
    <property type="match status" value="1"/>
</dbReference>
<dbReference type="FunFam" id="3.10.20.370:FF:000001">
    <property type="entry name" value="Retrovirus-related Pol polyprotein from transposon 17.6-like protein"/>
    <property type="match status" value="1"/>
</dbReference>
<dbReference type="InterPro" id="IPR036875">
    <property type="entry name" value="Znf_CCHC_sf"/>
</dbReference>
<dbReference type="InterPro" id="IPR041577">
    <property type="entry name" value="RT_RNaseH_2"/>
</dbReference>
<sequence length="1311" mass="148766">MTTIGKIDVFDETQESWETYVERVQHFFAANDVDDNHQVPTLLSLIGSKTYSLLKDLLLPEKPGDKNFDEIVSTLQKHLNPKPLEIAERFRFYKRNQQEGESILSYIAELKKLTTHCNFGNNLEETLRDTLVCGLSNQQIQKRLLAESKLKFSKAVDIAVAMETATRDATEIHSKGREEKPLGLDKLTLNRPSNRSDSGPPSPVVCYRCGANTHVATECRFKKEVCHKCGKRGHIQRACRAQQSQGPGRASPRSRYQKSTNAIETEPDEYEHLLNNLEVHNVNKSNSDVIWVDVKVENQPLSMELDTGSAVSILPYDMFLERFRDKKLEKTTTVLKTYTGELIVPVGCLTMQVEYLDQSCLLPLHVVQTKDPVLMGRDWLHKLRLDSKTIKLLKSSDPSHRNPGTTTQEKLKNLLDTYAEVPYSLRPKVEDELKRLQSEGILSKVEWSDWATPIVPVPKQDGSVRICGDFKGTINPTLQAEQYPLPQIEDIFAHLAGGKKFSKIDLRQAYHQIELEEESKKYLTINTSMGLFQYNRLVFGITSAPAIWQRTMDQILEGTSGISCILDDMIVTGKSDAERMANLEEVLRRLHHHGLRANKSKCEFFKEKITFCGHDINSEGLHKTTDKTAAMVNAPRPQSVAEVRSFLGLVNYYHKFLPNLATILHPLNQMLESNYQWNWTDQCEEAFCKVKAMIVSDLVLTHYDPNLPLQLACDASPVGIGAILSHVMTDGTERPIAFASRSLSKAERNYAQIDKEALATVWGVKKFHNYLFGRNFTLLTDHEPLTSIFHPSKSLPVVTAARLQRYALFLAGFDYTIRYKNTKLHGNADGLSRLPLHSETTEEEPDPVGLFYATQFEPLPVTAEQVKRETQRDPLLVKVHELVMKGWSTPKDEAIKPFYQRKDELTVHCGVLMLGHRAVIPAKLRNQVLTELHEGHLGIVKMKSLARSYIWWPKIDKDIEHLAKSCPGCQLQQNEAGKVPLHPWEWPTTPWQRIHLDFAGPFLGQMFLIIVDAHSKWPEVEIMPSTTSTQTIDRLRTIFARYGVPAQVVTDNGPQFTSAEFQLFLKTNGIKHITTAPYHPATNGQAERFVQSFKHAMKCEKQSTSQLKTNMAKFLLAYRNTPHSTTGESPSVLFLGRPLRTRLDLVKPDLQMKVMNRQIDRAWRKGHSPTRQLSIGQTVMARNYSGKDKWLPGIVRAQTGPLSYEIKVGPNRIWRRHIDQLRASSVKVNDQSDDTAEPHPELGETDQNIAPAEEIVAEPDIELATNPPVVQQEEAGRATTGSEQRYPTRSHQPPERWGLNCLIRKLFKKTT</sequence>
<dbReference type="SUPFAM" id="SSF56672">
    <property type="entry name" value="DNA/RNA polymerases"/>
    <property type="match status" value="1"/>
</dbReference>
<dbReference type="PROSITE" id="PS50994">
    <property type="entry name" value="INTEGRASE"/>
    <property type="match status" value="1"/>
</dbReference>
<dbReference type="InterPro" id="IPR050951">
    <property type="entry name" value="Retrovirus_Pol_polyprotein"/>
</dbReference>
<dbReference type="Pfam" id="PF17921">
    <property type="entry name" value="Integrase_H2C2"/>
    <property type="match status" value="1"/>
</dbReference>
<dbReference type="InterPro" id="IPR000477">
    <property type="entry name" value="RT_dom"/>
</dbReference>
<feature type="region of interest" description="Disordered" evidence="4">
    <location>
        <begin position="1225"/>
        <end position="1249"/>
    </location>
</feature>
<dbReference type="CDD" id="cd01647">
    <property type="entry name" value="RT_LTR"/>
    <property type="match status" value="1"/>
</dbReference>
<evidence type="ECO:0000256" key="2">
    <source>
        <dbReference type="ARBA" id="ARBA00022750"/>
    </source>
</evidence>
<dbReference type="GO" id="GO:0004190">
    <property type="term" value="F:aspartic-type endopeptidase activity"/>
    <property type="evidence" value="ECO:0007669"/>
    <property type="project" value="UniProtKB-KW"/>
</dbReference>
<dbReference type="FunFam" id="3.30.70.270:FF:000020">
    <property type="entry name" value="Transposon Tf2-6 polyprotein-like Protein"/>
    <property type="match status" value="1"/>
</dbReference>
<dbReference type="InterPro" id="IPR043502">
    <property type="entry name" value="DNA/RNA_pol_sf"/>
</dbReference>
<comment type="caution">
    <text evidence="5">The sequence shown here is derived from an EMBL/GenBank/DDBJ whole genome shotgun (WGS) entry which is preliminary data.</text>
</comment>
<dbReference type="SUPFAM" id="SSF53098">
    <property type="entry name" value="Ribonuclease H-like"/>
    <property type="match status" value="1"/>
</dbReference>
<keyword evidence="6" id="KW-1185">Reference proteome</keyword>
<dbReference type="Gene3D" id="2.40.70.10">
    <property type="entry name" value="Acid Proteases"/>
    <property type="match status" value="1"/>
</dbReference>
<gene>
    <name evidence="5" type="ORF">PACLA_8A029312</name>
</gene>